<dbReference type="Gene3D" id="3.40.50.1820">
    <property type="entry name" value="alpha/beta hydrolase"/>
    <property type="match status" value="1"/>
</dbReference>
<name>A0A9P4LW88_9PEZI</name>
<reference evidence="2" key="1">
    <citation type="journal article" date="2020" name="Stud. Mycol.">
        <title>101 Dothideomycetes genomes: a test case for predicting lifestyles and emergence of pathogens.</title>
        <authorList>
            <person name="Haridas S."/>
            <person name="Albert R."/>
            <person name="Binder M."/>
            <person name="Bloem J."/>
            <person name="Labutti K."/>
            <person name="Salamov A."/>
            <person name="Andreopoulos B."/>
            <person name="Baker S."/>
            <person name="Barry K."/>
            <person name="Bills G."/>
            <person name="Bluhm B."/>
            <person name="Cannon C."/>
            <person name="Castanera R."/>
            <person name="Culley D."/>
            <person name="Daum C."/>
            <person name="Ezra D."/>
            <person name="Gonzalez J."/>
            <person name="Henrissat B."/>
            <person name="Kuo A."/>
            <person name="Liang C."/>
            <person name="Lipzen A."/>
            <person name="Lutzoni F."/>
            <person name="Magnuson J."/>
            <person name="Mondo S."/>
            <person name="Nolan M."/>
            <person name="Ohm R."/>
            <person name="Pangilinan J."/>
            <person name="Park H.-J."/>
            <person name="Ramirez L."/>
            <person name="Alfaro M."/>
            <person name="Sun H."/>
            <person name="Tritt A."/>
            <person name="Yoshinaga Y."/>
            <person name="Zwiers L.-H."/>
            <person name="Turgeon B."/>
            <person name="Goodwin S."/>
            <person name="Spatafora J."/>
            <person name="Crous P."/>
            <person name="Grigoriev I."/>
        </authorList>
    </citation>
    <scope>NUCLEOTIDE SEQUENCE</scope>
    <source>
        <strain evidence="2">CBS 121410</strain>
    </source>
</reference>
<organism evidence="2 3">
    <name type="scientific">Saccharata proteae CBS 121410</name>
    <dbReference type="NCBI Taxonomy" id="1314787"/>
    <lineage>
        <taxon>Eukaryota</taxon>
        <taxon>Fungi</taxon>
        <taxon>Dikarya</taxon>
        <taxon>Ascomycota</taxon>
        <taxon>Pezizomycotina</taxon>
        <taxon>Dothideomycetes</taxon>
        <taxon>Dothideomycetes incertae sedis</taxon>
        <taxon>Botryosphaeriales</taxon>
        <taxon>Saccharataceae</taxon>
        <taxon>Saccharata</taxon>
    </lineage>
</organism>
<protein>
    <recommendedName>
        <fullName evidence="1">AB hydrolase-1 domain-containing protein</fullName>
    </recommendedName>
</protein>
<proteinExistence type="predicted"/>
<dbReference type="InterPro" id="IPR029058">
    <property type="entry name" value="AB_hydrolase_fold"/>
</dbReference>
<sequence>MGSMVSAQSDYDSGSTQPIPAGKTCLNQTVPVTISSRNAVFDVDIPHNNLDVVTFTLNSTRQSFNFTGDVLTGYNTVSGTYNMSTKFCYDANMKNQNPTLQILTHGIGFDKAYWDLPYNAYNYSYINSALSAGYVTLSYDRLGIGNSSHGEPLNEIQSFLEIQALRALTTMLREGNFPNVPKTYPEIVHVGHSFGSAQTYQFASLYPNETQAIVLTGFSMNESFFPVFGGGANFVLASQNAPLRFGNVPVAALEQYIELSPFFDYIQPIDLESLPASQNLPDGYLIPSDVEANLFLYFYPKNFDNGLLFSNEKTKQPVTLGELLTLGSLAPKNSYAGPVLVITGSNDLPYCGGDCLATGGALASIPAGMSTNFPNVAPDNFTAYIQPATGHGINAHYNSTGAYRVINNYLAGKGLVSK</sequence>
<dbReference type="Pfam" id="PF12697">
    <property type="entry name" value="Abhydrolase_6"/>
    <property type="match status" value="1"/>
</dbReference>
<accession>A0A9P4LW88</accession>
<evidence type="ECO:0000313" key="3">
    <source>
        <dbReference type="Proteomes" id="UP000799776"/>
    </source>
</evidence>
<gene>
    <name evidence="2" type="ORF">K490DRAFT_73212</name>
</gene>
<dbReference type="EMBL" id="ML978717">
    <property type="protein sequence ID" value="KAF2088260.1"/>
    <property type="molecule type" value="Genomic_DNA"/>
</dbReference>
<keyword evidence="3" id="KW-1185">Reference proteome</keyword>
<dbReference type="Proteomes" id="UP000799776">
    <property type="component" value="Unassembled WGS sequence"/>
</dbReference>
<feature type="domain" description="AB hydrolase-1" evidence="1">
    <location>
        <begin position="102"/>
        <end position="264"/>
    </location>
</feature>
<dbReference type="InterPro" id="IPR000073">
    <property type="entry name" value="AB_hydrolase_1"/>
</dbReference>
<dbReference type="SUPFAM" id="SSF53474">
    <property type="entry name" value="alpha/beta-Hydrolases"/>
    <property type="match status" value="1"/>
</dbReference>
<evidence type="ECO:0000313" key="2">
    <source>
        <dbReference type="EMBL" id="KAF2088260.1"/>
    </source>
</evidence>
<evidence type="ECO:0000259" key="1">
    <source>
        <dbReference type="Pfam" id="PF12697"/>
    </source>
</evidence>
<dbReference type="AlphaFoldDB" id="A0A9P4LW88"/>
<dbReference type="OrthoDB" id="190201at2759"/>
<comment type="caution">
    <text evidence="2">The sequence shown here is derived from an EMBL/GenBank/DDBJ whole genome shotgun (WGS) entry which is preliminary data.</text>
</comment>